<accession>A0A5C8NXP5</accession>
<gene>
    <name evidence="2" type="ORF">FHP08_07705</name>
</gene>
<dbReference type="RefSeq" id="WP_147703870.1">
    <property type="nucleotide sequence ID" value="NZ_VDUY01000003.1"/>
</dbReference>
<dbReference type="InterPro" id="IPR011043">
    <property type="entry name" value="Gal_Oxase/kelch_b-propeller"/>
</dbReference>
<organism evidence="2 3">
    <name type="scientific">Zeimonas arvi</name>
    <dbReference type="NCBI Taxonomy" id="2498847"/>
    <lineage>
        <taxon>Bacteria</taxon>
        <taxon>Pseudomonadati</taxon>
        <taxon>Pseudomonadota</taxon>
        <taxon>Betaproteobacteria</taxon>
        <taxon>Burkholderiales</taxon>
        <taxon>Burkholderiaceae</taxon>
        <taxon>Zeimonas</taxon>
    </lineage>
</organism>
<evidence type="ECO:0000256" key="1">
    <source>
        <dbReference type="SAM" id="MobiDB-lite"/>
    </source>
</evidence>
<dbReference type="InterPro" id="IPR015943">
    <property type="entry name" value="WD40/YVTN_repeat-like_dom_sf"/>
</dbReference>
<dbReference type="OrthoDB" id="5509507at2"/>
<evidence type="ECO:0000313" key="2">
    <source>
        <dbReference type="EMBL" id="TXL65956.1"/>
    </source>
</evidence>
<proteinExistence type="predicted"/>
<dbReference type="SUPFAM" id="SSF50965">
    <property type="entry name" value="Galactose oxidase, central domain"/>
    <property type="match status" value="1"/>
</dbReference>
<feature type="region of interest" description="Disordered" evidence="1">
    <location>
        <begin position="704"/>
        <end position="758"/>
    </location>
</feature>
<dbReference type="EMBL" id="VDUY01000003">
    <property type="protein sequence ID" value="TXL65956.1"/>
    <property type="molecule type" value="Genomic_DNA"/>
</dbReference>
<evidence type="ECO:0000313" key="3">
    <source>
        <dbReference type="Proteomes" id="UP000321548"/>
    </source>
</evidence>
<dbReference type="Proteomes" id="UP000321548">
    <property type="component" value="Unassembled WGS sequence"/>
</dbReference>
<sequence>MSNKLYVSSASGVALSAQPLQFGRPFRVGEIGQCPQLLVDGQSVASQSDVKTRHADGSVRFAVVSAVLPAVPASGGVTLSFADGPCNNDGALSAQQMLGAEYDFDAVVSLNDGAAGTASARALIAAGKYRLWTSGPVVTTAIVADHEGKSADIGVDGYKSVRPSFEVQFWPALKLTRTRVVMETTDTEKVQNQRYGVTITAGASSPQPVYSRADVEHLYMSRWTRTFWRGGEPAALNIDYNVAYLAATQAIPNYDASIRLSSTSKSSIVSAWQAAPKDIFEQGMWNPSMPTTGGRPDLGPYPKWMVAWLYDGSAELKEVALGQADLAGAWPMHLREGSAGKYVDRDKTEPALGQPVSGYARPTLAMLDLGYAYSDAADKVKVVGTTNRGAWVPDNAHQPQPFFIPYLLTGEHFYKEQLQFWSGFSLLDDSRGLYGLYCYSKNASKSHLGIGGQIRGIAWGMRMLGEAAWAVPQQEAGYRNYLHAAYEDVITRFEGTRGVVRGGNTSRADWQWANTAGDCHGGRLRDANPLRYWWEGLDGYGSNESVKRYDAPWQHSFLMYALSRGAELGLPAGALKDWFAPFFVRQVLDAGAVPYHLGDYTLPFVDAQTGALYQRWSDVAAEYADYTGASKWPPAASPNSNSTSSLDQGYGTAALVALAGTAGAPGSAEAWSRFGAGHYAAWGWERDPKWAILPRGIANVATKQGETTISTSSGSTTASAGTSTGTSSSSGTGTSTSSTTSTSPSASTEGTTSTVTVTPLPAGSLPSWVAAKPLFQWFQIPGTKLSASTAWQGYTPSRGGQKGILAYSGGTLKASGSELFIAGGGHADYAGNEVFSIALRSETPIWVRRNNPSAAPVLPETGTSHYPDGRPSSRHTYWTLQFNDSRNLLMFVGAPALWSKVANGTSEFDAFDPAKNDYLPAGTFPSQGGIGGVAQGIAKDAADNIYVHSTGGTMYRWDNATNTWTTLGNRGTYYYETPYAIDTRRNRMIRMPNGTLAGAVFDLNNNAAASTLTLTGSAAAAANGRGSLVYDPVSDAFWYWKRGDSTLYRIDAATFNTTAQSVTGTVPPNTVLNGFYYTYGRFAYVPELRGILYMRDADSDIFFVRTGA</sequence>
<keyword evidence="3" id="KW-1185">Reference proteome</keyword>
<dbReference type="Gene3D" id="2.130.10.10">
    <property type="entry name" value="YVTN repeat-like/Quinoprotein amine dehydrogenase"/>
    <property type="match status" value="1"/>
</dbReference>
<dbReference type="AlphaFoldDB" id="A0A5C8NXP5"/>
<feature type="compositionally biased region" description="Low complexity" evidence="1">
    <location>
        <begin position="707"/>
        <end position="758"/>
    </location>
</feature>
<protein>
    <submittedName>
        <fullName evidence="2">Uncharacterized protein</fullName>
    </submittedName>
</protein>
<name>A0A5C8NXP5_9BURK</name>
<reference evidence="2 3" key="1">
    <citation type="submission" date="2019-06" db="EMBL/GenBank/DDBJ databases">
        <title>Quisquiliibacterium sp. nov., isolated from a maize field.</title>
        <authorList>
            <person name="Lin S.-Y."/>
            <person name="Tsai C.-F."/>
            <person name="Young C.-C."/>
        </authorList>
    </citation>
    <scope>NUCLEOTIDE SEQUENCE [LARGE SCALE GENOMIC DNA]</scope>
    <source>
        <strain evidence="2 3">CC-CFT501</strain>
    </source>
</reference>
<comment type="caution">
    <text evidence="2">The sequence shown here is derived from an EMBL/GenBank/DDBJ whole genome shotgun (WGS) entry which is preliminary data.</text>
</comment>